<reference evidence="5 6" key="1">
    <citation type="submission" date="2015-03" db="EMBL/GenBank/DDBJ databases">
        <authorList>
            <person name="Lepp D."/>
            <person name="Hassan Y.I."/>
            <person name="Li X.-Z."/>
            <person name="Zhou T."/>
        </authorList>
    </citation>
    <scope>NUCLEOTIDE SEQUENCE [LARGE SCALE GENOMIC DNA]</scope>
    <source>
        <strain evidence="5 6">E84</strain>
    </source>
</reference>
<dbReference type="InterPro" id="IPR052708">
    <property type="entry name" value="PxpC"/>
</dbReference>
<organism evidence="5 6">
    <name type="scientific">Devosia epidermidihirudinis</name>
    <dbReference type="NCBI Taxonomy" id="1293439"/>
    <lineage>
        <taxon>Bacteria</taxon>
        <taxon>Pseudomonadati</taxon>
        <taxon>Pseudomonadota</taxon>
        <taxon>Alphaproteobacteria</taxon>
        <taxon>Hyphomicrobiales</taxon>
        <taxon>Devosiaceae</taxon>
        <taxon>Devosia</taxon>
    </lineage>
</organism>
<protein>
    <recommendedName>
        <fullName evidence="4">Carboxyltransferase domain-containing protein</fullName>
    </recommendedName>
</protein>
<evidence type="ECO:0000313" key="5">
    <source>
        <dbReference type="EMBL" id="KKC39418.1"/>
    </source>
</evidence>
<dbReference type="RefSeq" id="WP_046138357.1">
    <property type="nucleotide sequence ID" value="NZ_LANJ01000011.1"/>
</dbReference>
<dbReference type="SMART" id="SM00797">
    <property type="entry name" value="AHS2"/>
    <property type="match status" value="1"/>
</dbReference>
<name>A0A0F5QFC3_9HYPH</name>
<dbReference type="GO" id="GO:0005524">
    <property type="term" value="F:ATP binding"/>
    <property type="evidence" value="ECO:0007669"/>
    <property type="project" value="UniProtKB-KW"/>
</dbReference>
<dbReference type="GO" id="GO:0016787">
    <property type="term" value="F:hydrolase activity"/>
    <property type="evidence" value="ECO:0007669"/>
    <property type="project" value="UniProtKB-KW"/>
</dbReference>
<comment type="caution">
    <text evidence="5">The sequence shown here is derived from an EMBL/GenBank/DDBJ whole genome shotgun (WGS) entry which is preliminary data.</text>
</comment>
<dbReference type="SUPFAM" id="SSF50891">
    <property type="entry name" value="Cyclophilin-like"/>
    <property type="match status" value="1"/>
</dbReference>
<feature type="domain" description="Carboxyltransferase" evidence="4">
    <location>
        <begin position="26"/>
        <end position="300"/>
    </location>
</feature>
<dbReference type="STRING" id="1293439.WH87_04170"/>
<dbReference type="PANTHER" id="PTHR43309:SF3">
    <property type="entry name" value="5-OXOPROLINASE SUBUNIT C"/>
    <property type="match status" value="1"/>
</dbReference>
<dbReference type="AlphaFoldDB" id="A0A0F5QFC3"/>
<dbReference type="InterPro" id="IPR029000">
    <property type="entry name" value="Cyclophilin-like_dom_sf"/>
</dbReference>
<keyword evidence="1" id="KW-0547">Nucleotide-binding</keyword>
<dbReference type="PATRIC" id="fig|1293439.3.peg.392"/>
<dbReference type="EMBL" id="LANJ01000011">
    <property type="protein sequence ID" value="KKC39418.1"/>
    <property type="molecule type" value="Genomic_DNA"/>
</dbReference>
<keyword evidence="2" id="KW-0378">Hydrolase</keyword>
<keyword evidence="6" id="KW-1185">Reference proteome</keyword>
<sequence>MSATLVITRAGPLATIQDEGRLGMLAHGISASGAMDRGAYRLAGKLAGNGAGGVEITMAGLDFRVEGGSCRLGFAGGAFTIRHNGNLVAWPGALNLAAGDLVAITPGPDGNYGYLRFDCDIDVPVLMGSRSTSSRVRLGGFEGRALRAGDRIGLVPSSLGTGPANLNAVPPNDGPIRIVWGLHAELFSPSVRERLITSSFGISNRLDRMGVRLDDPDGVFADATSLSLVSDAIVPGDIQILGDGTPTVLMRDHQPTGGYPRIATVISADLDRFAQMRPGSPVAFASVTVEHAHRLLRGTT</sequence>
<gene>
    <name evidence="5" type="ORF">WH87_04170</name>
</gene>
<dbReference type="Gene3D" id="2.40.100.10">
    <property type="entry name" value="Cyclophilin-like"/>
    <property type="match status" value="1"/>
</dbReference>
<dbReference type="Proteomes" id="UP000033411">
    <property type="component" value="Unassembled WGS sequence"/>
</dbReference>
<dbReference type="PANTHER" id="PTHR43309">
    <property type="entry name" value="5-OXOPROLINASE SUBUNIT C"/>
    <property type="match status" value="1"/>
</dbReference>
<evidence type="ECO:0000256" key="3">
    <source>
        <dbReference type="ARBA" id="ARBA00022840"/>
    </source>
</evidence>
<evidence type="ECO:0000256" key="2">
    <source>
        <dbReference type="ARBA" id="ARBA00022801"/>
    </source>
</evidence>
<dbReference type="Pfam" id="PF02626">
    <property type="entry name" value="CT_A_B"/>
    <property type="match status" value="1"/>
</dbReference>
<dbReference type="InterPro" id="IPR003778">
    <property type="entry name" value="CT_A_B"/>
</dbReference>
<evidence type="ECO:0000256" key="1">
    <source>
        <dbReference type="ARBA" id="ARBA00022741"/>
    </source>
</evidence>
<dbReference type="OrthoDB" id="9768696at2"/>
<proteinExistence type="predicted"/>
<evidence type="ECO:0000259" key="4">
    <source>
        <dbReference type="SMART" id="SM00797"/>
    </source>
</evidence>
<keyword evidence="3" id="KW-0067">ATP-binding</keyword>
<accession>A0A0F5QFC3</accession>
<evidence type="ECO:0000313" key="6">
    <source>
        <dbReference type="Proteomes" id="UP000033411"/>
    </source>
</evidence>